<gene>
    <name evidence="9" type="ORF">NUH88_12700</name>
</gene>
<sequence length="274" mass="29160">MTPYYDAAAAVRKALPGRDAKIALVLGSGLGSIADAVEDAASVSFADIPGFPKPSVDGHHGKLVHGTLSGRQVFVLQGRAHAYEGHDLADVVLPVRTMEALGVTTLVLTNAAGSLREEMAPGSLMMLTDHINWSGANPLIGPNDASLGPRFFDMTRAYDRELHEVLRRSAEAEGVILHEGVYLWALGPNFETPAEIRAFRMLGADAVGMSTVPEVLAARHAGLKVAAISGITNFGAGMVANEILDHEHTLAQGETIAESMTKLLLHFLKDPFHE</sequence>
<dbReference type="InterPro" id="IPR018099">
    <property type="entry name" value="Purine_phosphorylase-2_CS"/>
</dbReference>
<dbReference type="NCBIfam" id="TIGR01700">
    <property type="entry name" value="PNPH"/>
    <property type="match status" value="1"/>
</dbReference>
<feature type="binding site" evidence="7">
    <location>
        <position position="210"/>
    </location>
    <ligand>
        <name>phosphate</name>
        <dbReference type="ChEBI" id="CHEBI:43474"/>
    </ligand>
</feature>
<comment type="function">
    <text evidence="6">The purine nucleoside phosphorylases catalyze the phosphorolytic breakdown of the N-glycosidic bond in the beta-(deoxy)ribonucleoside molecules, with the formation of the corresponding free purine bases and pentose-1-phosphate.</text>
</comment>
<evidence type="ECO:0000256" key="1">
    <source>
        <dbReference type="ARBA" id="ARBA00005058"/>
    </source>
</evidence>
<dbReference type="InterPro" id="IPR035994">
    <property type="entry name" value="Nucleoside_phosphorylase_sf"/>
</dbReference>
<dbReference type="GO" id="GO:0009116">
    <property type="term" value="P:nucleoside metabolic process"/>
    <property type="evidence" value="ECO:0007669"/>
    <property type="project" value="InterPro"/>
</dbReference>
<comment type="similarity">
    <text evidence="2 6">Belongs to the PNP/MTAP phosphorylase family.</text>
</comment>
<dbReference type="NCBIfam" id="NF006054">
    <property type="entry name" value="PRK08202.1"/>
    <property type="match status" value="1"/>
</dbReference>
<dbReference type="SUPFAM" id="SSF53167">
    <property type="entry name" value="Purine and uridine phosphorylases"/>
    <property type="match status" value="1"/>
</dbReference>
<feature type="binding site" evidence="7">
    <location>
        <position position="191"/>
    </location>
    <ligand>
        <name>a purine D-ribonucleoside</name>
        <dbReference type="ChEBI" id="CHEBI:142355"/>
    </ligand>
</feature>
<dbReference type="NCBIfam" id="TIGR01697">
    <property type="entry name" value="PNPH-PUNA-XAPA"/>
    <property type="match status" value="1"/>
</dbReference>
<keyword evidence="10" id="KW-1185">Reference proteome</keyword>
<dbReference type="InterPro" id="IPR000845">
    <property type="entry name" value="Nucleoside_phosphorylase_d"/>
</dbReference>
<protein>
    <recommendedName>
        <fullName evidence="6">Purine nucleoside phosphorylase</fullName>
        <ecNumber evidence="6">2.4.2.1</ecNumber>
    </recommendedName>
    <alternativeName>
        <fullName evidence="6">Inosine-guanosine phosphorylase</fullName>
    </alternativeName>
</protein>
<name>A0A9J7AMU4_9PROT</name>
<comment type="pathway">
    <text evidence="1 6">Purine metabolism; purine nucleoside salvage.</text>
</comment>
<organism evidence="9 10">
    <name type="scientific">Nisaea acidiphila</name>
    <dbReference type="NCBI Taxonomy" id="1862145"/>
    <lineage>
        <taxon>Bacteria</taxon>
        <taxon>Pseudomonadati</taxon>
        <taxon>Pseudomonadota</taxon>
        <taxon>Alphaproteobacteria</taxon>
        <taxon>Rhodospirillales</taxon>
        <taxon>Thalassobaculaceae</taxon>
        <taxon>Nisaea</taxon>
    </lineage>
</organism>
<feature type="binding site" evidence="7">
    <location>
        <begin position="79"/>
        <end position="81"/>
    </location>
    <ligand>
        <name>phosphate</name>
        <dbReference type="ChEBI" id="CHEBI:43474"/>
    </ligand>
</feature>
<evidence type="ECO:0000256" key="2">
    <source>
        <dbReference type="ARBA" id="ARBA00006751"/>
    </source>
</evidence>
<dbReference type="Pfam" id="PF01048">
    <property type="entry name" value="PNP_UDP_1"/>
    <property type="match status" value="1"/>
</dbReference>
<evidence type="ECO:0000313" key="9">
    <source>
        <dbReference type="EMBL" id="UUX48274.1"/>
    </source>
</evidence>
<dbReference type="EC" id="2.4.2.1" evidence="6"/>
<evidence type="ECO:0000256" key="6">
    <source>
        <dbReference type="PIRNR" id="PIRNR000477"/>
    </source>
</evidence>
<accession>A0A9J7AMU4</accession>
<dbReference type="PIRSF" id="PIRSF000477">
    <property type="entry name" value="PurNPase"/>
    <property type="match status" value="1"/>
</dbReference>
<feature type="binding site" evidence="7">
    <location>
        <position position="28"/>
    </location>
    <ligand>
        <name>phosphate</name>
        <dbReference type="ChEBI" id="CHEBI:43474"/>
    </ligand>
</feature>
<evidence type="ECO:0000259" key="8">
    <source>
        <dbReference type="Pfam" id="PF01048"/>
    </source>
</evidence>
<evidence type="ECO:0000256" key="7">
    <source>
        <dbReference type="PIRSR" id="PIRSR000477-2"/>
    </source>
</evidence>
<dbReference type="GO" id="GO:0005737">
    <property type="term" value="C:cytoplasm"/>
    <property type="evidence" value="ECO:0007669"/>
    <property type="project" value="TreeGrafter"/>
</dbReference>
<comment type="subunit">
    <text evidence="3">Homotrimer.</text>
</comment>
<dbReference type="KEGG" id="naci:NUH88_12700"/>
<evidence type="ECO:0000256" key="4">
    <source>
        <dbReference type="ARBA" id="ARBA00022676"/>
    </source>
</evidence>
<dbReference type="RefSeq" id="WP_257766782.1">
    <property type="nucleotide sequence ID" value="NZ_CP102480.1"/>
</dbReference>
<feature type="binding site" evidence="7">
    <location>
        <position position="59"/>
    </location>
    <ligand>
        <name>phosphate</name>
        <dbReference type="ChEBI" id="CHEBI:43474"/>
    </ligand>
</feature>
<keyword evidence="5 6" id="KW-0808">Transferase</keyword>
<dbReference type="CDD" id="cd09009">
    <property type="entry name" value="PNP-EcPNPII_like"/>
    <property type="match status" value="1"/>
</dbReference>
<dbReference type="PANTHER" id="PTHR11904:SF9">
    <property type="entry name" value="PURINE NUCLEOSIDE PHOSPHORYLASE-RELATED"/>
    <property type="match status" value="1"/>
</dbReference>
<dbReference type="Proteomes" id="UP001060336">
    <property type="component" value="Chromosome"/>
</dbReference>
<dbReference type="Gene3D" id="3.40.50.1580">
    <property type="entry name" value="Nucleoside phosphorylase domain"/>
    <property type="match status" value="1"/>
</dbReference>
<dbReference type="AlphaFoldDB" id="A0A9J7AMU4"/>
<evidence type="ECO:0000256" key="3">
    <source>
        <dbReference type="ARBA" id="ARBA00011233"/>
    </source>
</evidence>
<dbReference type="PROSITE" id="PS01240">
    <property type="entry name" value="PNP_MTAP_2"/>
    <property type="match status" value="1"/>
</dbReference>
<dbReference type="EMBL" id="CP102480">
    <property type="protein sequence ID" value="UUX48274.1"/>
    <property type="molecule type" value="Genomic_DNA"/>
</dbReference>
<feature type="domain" description="Nucleoside phosphorylase" evidence="8">
    <location>
        <begin position="21"/>
        <end position="269"/>
    </location>
</feature>
<evidence type="ECO:0000256" key="5">
    <source>
        <dbReference type="ARBA" id="ARBA00022679"/>
    </source>
</evidence>
<dbReference type="InterPro" id="IPR011268">
    <property type="entry name" value="Purine_phosphorylase"/>
</dbReference>
<feature type="binding site" evidence="7">
    <location>
        <position position="233"/>
    </location>
    <ligand>
        <name>a purine D-ribonucleoside</name>
        <dbReference type="ChEBI" id="CHEBI:142355"/>
    </ligand>
</feature>
<dbReference type="GO" id="GO:0004731">
    <property type="term" value="F:purine-nucleoside phosphorylase activity"/>
    <property type="evidence" value="ECO:0007669"/>
    <property type="project" value="UniProtKB-EC"/>
</dbReference>
<dbReference type="PANTHER" id="PTHR11904">
    <property type="entry name" value="METHYLTHIOADENOSINE/PURINE NUCLEOSIDE PHOSPHORYLASE"/>
    <property type="match status" value="1"/>
</dbReference>
<reference evidence="9" key="1">
    <citation type="submission" date="2022-08" db="EMBL/GenBank/DDBJ databases">
        <title>Nisaea acidiphila sp. nov., isolated from a marine algal debris and emended description of the genus Nisaea Urios et al. 2008.</title>
        <authorList>
            <person name="Kwon K."/>
        </authorList>
    </citation>
    <scope>NUCLEOTIDE SEQUENCE</scope>
    <source>
        <strain evidence="9">MEBiC11861</strain>
    </source>
</reference>
<keyword evidence="4 6" id="KW-0328">Glycosyltransferase</keyword>
<evidence type="ECO:0000313" key="10">
    <source>
        <dbReference type="Proteomes" id="UP001060336"/>
    </source>
</evidence>
<feature type="binding site" evidence="7">
    <location>
        <position position="111"/>
    </location>
    <ligand>
        <name>phosphate</name>
        <dbReference type="ChEBI" id="CHEBI:43474"/>
    </ligand>
</feature>
<proteinExistence type="inferred from homology"/>
<dbReference type="InterPro" id="IPR011270">
    <property type="entry name" value="Pur_Nuc_Pase_Ino/Guo-sp"/>
</dbReference>